<dbReference type="AlphaFoldDB" id="G0S2Q5"/>
<evidence type="ECO:0000256" key="1">
    <source>
        <dbReference type="SAM" id="MobiDB-lite"/>
    </source>
</evidence>
<dbReference type="InterPro" id="IPR036691">
    <property type="entry name" value="Endo/exonu/phosph_ase_sf"/>
</dbReference>
<protein>
    <recommendedName>
        <fullName evidence="4">Endonuclease/exonuclease/phosphatase domain-containing protein</fullName>
    </recommendedName>
</protein>
<evidence type="ECO:0000313" key="3">
    <source>
        <dbReference type="Proteomes" id="UP000008066"/>
    </source>
</evidence>
<proteinExistence type="predicted"/>
<dbReference type="Proteomes" id="UP000008066">
    <property type="component" value="Unassembled WGS sequence"/>
</dbReference>
<dbReference type="SUPFAM" id="SSF56219">
    <property type="entry name" value="DNase I-like"/>
    <property type="match status" value="1"/>
</dbReference>
<dbReference type="OrthoDB" id="7259127at2759"/>
<name>G0S2Q5_CHATD</name>
<reference evidence="2 3" key="1">
    <citation type="journal article" date="2011" name="Cell">
        <title>Insight into structure and assembly of the nuclear pore complex by utilizing the genome of a eukaryotic thermophile.</title>
        <authorList>
            <person name="Amlacher S."/>
            <person name="Sarges P."/>
            <person name="Flemming D."/>
            <person name="van Noort V."/>
            <person name="Kunze R."/>
            <person name="Devos D.P."/>
            <person name="Arumugam M."/>
            <person name="Bork P."/>
            <person name="Hurt E."/>
        </authorList>
    </citation>
    <scope>NUCLEOTIDE SEQUENCE [LARGE SCALE GENOMIC DNA]</scope>
    <source>
        <strain evidence="3">DSM 1495 / CBS 144.50 / IMI 039719</strain>
    </source>
</reference>
<accession>G0S2Q5</accession>
<evidence type="ECO:0008006" key="4">
    <source>
        <dbReference type="Google" id="ProtNLM"/>
    </source>
</evidence>
<dbReference type="HOGENOM" id="CLU_583938_0_0_1"/>
<gene>
    <name evidence="2" type="ORF">CTHT_0018090</name>
</gene>
<sequence>MFAGAVNLSWRIPNTTTFEDPPQDGPSSAGILAALRKAPEERTTPSNQAMIRTYAQALTSGAPTPGAPLGPHTARYETATEGPSRRAFLRVDRSHPTWKDVTPSGIVNLLVERPGFPRRDIIKVYLVNSGFAIEVSRPELRNTLAAKGKEHGLRIYSEVPTYAYFRIFDSDPSVPLKRKVHIYTCDRCLGFSHKDKCRSAAYCNDCLSPAKPGHQDCPARPRVWQGEVMKLTETQRKAVKEEGQAAYKAARRASPTPNAPNPEPTPSQGNPTSAEEDLPDAPQGLLTRSAEPLRADRDEGDRVELRTALSVVQTPKPCPDQSQPMPRGCKIISANVQRSLANIDGVLQRAVRHCYQVVCIQEPPILFGRVRRHPGFTLYAVDNGAIRAAIYVGRRLSASAPTAPEHGLLSVSLQGITIVNVYLHSNLGNATNTWRSLRPLQPGPGSFVVVGDFNTHHPDWGPQGSDKP</sequence>
<organism evidence="3">
    <name type="scientific">Chaetomium thermophilum (strain DSM 1495 / CBS 144.50 / IMI 039719)</name>
    <name type="common">Thermochaetoides thermophila</name>
    <dbReference type="NCBI Taxonomy" id="759272"/>
    <lineage>
        <taxon>Eukaryota</taxon>
        <taxon>Fungi</taxon>
        <taxon>Dikarya</taxon>
        <taxon>Ascomycota</taxon>
        <taxon>Pezizomycotina</taxon>
        <taxon>Sordariomycetes</taxon>
        <taxon>Sordariomycetidae</taxon>
        <taxon>Sordariales</taxon>
        <taxon>Chaetomiaceae</taxon>
        <taxon>Thermochaetoides</taxon>
    </lineage>
</organism>
<feature type="region of interest" description="Disordered" evidence="1">
    <location>
        <begin position="239"/>
        <end position="301"/>
    </location>
</feature>
<evidence type="ECO:0000313" key="2">
    <source>
        <dbReference type="EMBL" id="EGS22288.1"/>
    </source>
</evidence>
<dbReference type="EMBL" id="GL988040">
    <property type="protein sequence ID" value="EGS22288.1"/>
    <property type="molecule type" value="Genomic_DNA"/>
</dbReference>
<dbReference type="GeneID" id="18255847"/>
<dbReference type="RefSeq" id="XP_006692307.1">
    <property type="nucleotide sequence ID" value="XM_006692244.1"/>
</dbReference>
<keyword evidence="3" id="KW-1185">Reference proteome</keyword>
<dbReference type="Gene3D" id="3.60.10.10">
    <property type="entry name" value="Endonuclease/exonuclease/phosphatase"/>
    <property type="match status" value="1"/>
</dbReference>
<feature type="compositionally biased region" description="Basic and acidic residues" evidence="1">
    <location>
        <begin position="291"/>
        <end position="301"/>
    </location>
</feature>
<dbReference type="KEGG" id="cthr:CTHT_0018090"/>